<dbReference type="InterPro" id="IPR027039">
    <property type="entry name" value="Crtac1"/>
</dbReference>
<dbReference type="AlphaFoldDB" id="A0A9D7SV25"/>
<feature type="signal peptide" evidence="2">
    <location>
        <begin position="1"/>
        <end position="20"/>
    </location>
</feature>
<dbReference type="Pfam" id="PF13517">
    <property type="entry name" value="FG-GAP_3"/>
    <property type="match status" value="2"/>
</dbReference>
<evidence type="ECO:0000256" key="1">
    <source>
        <dbReference type="ARBA" id="ARBA00022729"/>
    </source>
</evidence>
<dbReference type="NCBIfam" id="TIGR04183">
    <property type="entry name" value="Por_Secre_tail"/>
    <property type="match status" value="1"/>
</dbReference>
<feature type="domain" description="Secretion system C-terminal sorting" evidence="4">
    <location>
        <begin position="871"/>
        <end position="940"/>
    </location>
</feature>
<sequence>MKAKLYILICANLFTFLAYSQVKFTNRNDLLPKPDQHSAVPVAIADMNGDGLDDILTTDGTPTLYIQYQTPDPSRPFVRYEVPIGIDNDGEQNDICVADFNNDGSNDIFISGSYDRIKVLYSIPHTYKFNFTYVDVTPFFSQGASAGDFNGDGWMDVVVLNDNAANLTLINDGTGNLVEQPLFNFVTVPASDNSGNYGSVYTDFDMDGDLDFYIAKCRQGVTNPNDPRRIDLLFVNDGNNNYTQSAAKYGLADGHQTWTADFGDIDNDGDLDLFKTEHDVICQLFENIDNDTFIDITPSSGINIGGVGIEGMIRDFDNDGWQDILVSGDLVEFWHNNGNGTFTREQPFGNNLFGAFVLGDLNNDGFTDVYASSVQVFNSVTNKPDVLYLGENNGNHFLSMELIQEGVNPSSIGAMAFLYSNLGTQIREVRSGEQYGVSNSHRMIFGLGTLTSYDSLVIKWPDGVRESFNNLLVDQTYTLRRGGCARTSDKVWPALKALCGNETLGLALHGVNISSWSTGSTEDSITINKAGLYYATIIDDVNCPIRTEPIEVIIDPDSVKPTITYEGNKLLCNREDAILSLPFGLGYTWSSGETTQTIVATSTGDYYALVEGYCKIQQSDTIHIDFVVPAIPAVVDDTFSLGEQAILTAMGDSIVWYSDPDGTNSIGTGSTIVLDGLTDNDTVYAQNLGSIPGGDFQLGPATQSGNPKYNGTFINGGMEFEVLEPIVLKQFTVFTDSAGARIIEITDGQGFFFDKQVDLTPGTTVIDLNVDLPPGAYTVSTNTDLNNLVFGANSPYLWRSSQGVSYPYVIDGYVSINNSTFGTEFYYYFYDWKISTSDKYCGSDLAPVTAYLDINLATGNVFDDQAMVITPNPTTGITYVVVKSTSTIDLQVTDLSGKQIYSKKENLGIGETTIDMSAYPAGIYFIRIIQEGKMYSRKIVKL</sequence>
<dbReference type="InterPro" id="IPR026444">
    <property type="entry name" value="Secre_tail"/>
</dbReference>
<feature type="domain" description="ASPIC/UnbV" evidence="3">
    <location>
        <begin position="412"/>
        <end position="478"/>
    </location>
</feature>
<dbReference type="Proteomes" id="UP000808337">
    <property type="component" value="Unassembled WGS sequence"/>
</dbReference>
<reference evidence="5 6" key="1">
    <citation type="submission" date="2020-10" db="EMBL/GenBank/DDBJ databases">
        <title>Connecting structure to function with the recovery of over 1000 high-quality activated sludge metagenome-assembled genomes encoding full-length rRNA genes using long-read sequencing.</title>
        <authorList>
            <person name="Singleton C.M."/>
            <person name="Petriglieri F."/>
            <person name="Kristensen J.M."/>
            <person name="Kirkegaard R.H."/>
            <person name="Michaelsen T.Y."/>
            <person name="Andersen M.H."/>
            <person name="Karst S.M."/>
            <person name="Dueholm M.S."/>
            <person name="Nielsen P.H."/>
            <person name="Albertsen M."/>
        </authorList>
    </citation>
    <scope>NUCLEOTIDE SEQUENCE [LARGE SCALE GENOMIC DNA]</scope>
    <source>
        <strain evidence="5">Ribe_18-Q3-R11-54_MAXAC.273</strain>
    </source>
</reference>
<dbReference type="InterPro" id="IPR011519">
    <property type="entry name" value="UnbV_ASPIC"/>
</dbReference>
<accession>A0A9D7SV25</accession>
<dbReference type="InterPro" id="IPR013517">
    <property type="entry name" value="FG-GAP"/>
</dbReference>
<dbReference type="Gene3D" id="2.130.10.130">
    <property type="entry name" value="Integrin alpha, N-terminal"/>
    <property type="match status" value="1"/>
</dbReference>
<organism evidence="5 6">
    <name type="scientific">Candidatus Opimibacter skivensis</name>
    <dbReference type="NCBI Taxonomy" id="2982028"/>
    <lineage>
        <taxon>Bacteria</taxon>
        <taxon>Pseudomonadati</taxon>
        <taxon>Bacteroidota</taxon>
        <taxon>Saprospiria</taxon>
        <taxon>Saprospirales</taxon>
        <taxon>Saprospiraceae</taxon>
        <taxon>Candidatus Opimibacter</taxon>
    </lineage>
</organism>
<dbReference type="EMBL" id="JADKGY010000001">
    <property type="protein sequence ID" value="MBK9981469.1"/>
    <property type="molecule type" value="Genomic_DNA"/>
</dbReference>
<comment type="caution">
    <text evidence="5">The sequence shown here is derived from an EMBL/GenBank/DDBJ whole genome shotgun (WGS) entry which is preliminary data.</text>
</comment>
<evidence type="ECO:0000256" key="2">
    <source>
        <dbReference type="SAM" id="SignalP"/>
    </source>
</evidence>
<keyword evidence="1 2" id="KW-0732">Signal</keyword>
<dbReference type="PANTHER" id="PTHR16026">
    <property type="entry name" value="CARTILAGE ACIDIC PROTEIN 1"/>
    <property type="match status" value="1"/>
</dbReference>
<name>A0A9D7SV25_9BACT</name>
<dbReference type="InterPro" id="IPR028994">
    <property type="entry name" value="Integrin_alpha_N"/>
</dbReference>
<evidence type="ECO:0000259" key="4">
    <source>
        <dbReference type="Pfam" id="PF18962"/>
    </source>
</evidence>
<evidence type="ECO:0000313" key="6">
    <source>
        <dbReference type="Proteomes" id="UP000808337"/>
    </source>
</evidence>
<dbReference type="PANTHER" id="PTHR16026:SF0">
    <property type="entry name" value="CARTILAGE ACIDIC PROTEIN 1"/>
    <property type="match status" value="1"/>
</dbReference>
<feature type="chain" id="PRO_5038942235" evidence="2">
    <location>
        <begin position="21"/>
        <end position="942"/>
    </location>
</feature>
<protein>
    <submittedName>
        <fullName evidence="5">VCBS repeat-containing protein</fullName>
    </submittedName>
</protein>
<dbReference type="Pfam" id="PF07593">
    <property type="entry name" value="UnbV_ASPIC"/>
    <property type="match status" value="1"/>
</dbReference>
<dbReference type="SUPFAM" id="SSF69318">
    <property type="entry name" value="Integrin alpha N-terminal domain"/>
    <property type="match status" value="2"/>
</dbReference>
<evidence type="ECO:0000313" key="5">
    <source>
        <dbReference type="EMBL" id="MBK9981469.1"/>
    </source>
</evidence>
<dbReference type="Pfam" id="PF18962">
    <property type="entry name" value="Por_Secre_tail"/>
    <property type="match status" value="1"/>
</dbReference>
<evidence type="ECO:0000259" key="3">
    <source>
        <dbReference type="Pfam" id="PF07593"/>
    </source>
</evidence>
<gene>
    <name evidence="5" type="ORF">IPP15_03420</name>
</gene>
<proteinExistence type="predicted"/>